<organism evidence="2 3">
    <name type="scientific">Caerostris extrusa</name>
    <name type="common">Bark spider</name>
    <name type="synonym">Caerostris bankana</name>
    <dbReference type="NCBI Taxonomy" id="172846"/>
    <lineage>
        <taxon>Eukaryota</taxon>
        <taxon>Metazoa</taxon>
        <taxon>Ecdysozoa</taxon>
        <taxon>Arthropoda</taxon>
        <taxon>Chelicerata</taxon>
        <taxon>Arachnida</taxon>
        <taxon>Araneae</taxon>
        <taxon>Araneomorphae</taxon>
        <taxon>Entelegynae</taxon>
        <taxon>Araneoidea</taxon>
        <taxon>Araneidae</taxon>
        <taxon>Caerostris</taxon>
    </lineage>
</organism>
<feature type="compositionally biased region" description="Polar residues" evidence="1">
    <location>
        <begin position="16"/>
        <end position="29"/>
    </location>
</feature>
<proteinExistence type="predicted"/>
<evidence type="ECO:0000256" key="1">
    <source>
        <dbReference type="SAM" id="MobiDB-lite"/>
    </source>
</evidence>
<comment type="caution">
    <text evidence="2">The sequence shown here is derived from an EMBL/GenBank/DDBJ whole genome shotgun (WGS) entry which is preliminary data.</text>
</comment>
<dbReference type="EMBL" id="BPLR01013941">
    <property type="protein sequence ID" value="GIY64924.1"/>
    <property type="molecule type" value="Genomic_DNA"/>
</dbReference>
<gene>
    <name evidence="2" type="ORF">CEXT_699121</name>
</gene>
<dbReference type="AlphaFoldDB" id="A0AAV4V5I1"/>
<dbReference type="Proteomes" id="UP001054945">
    <property type="component" value="Unassembled WGS sequence"/>
</dbReference>
<evidence type="ECO:0000313" key="2">
    <source>
        <dbReference type="EMBL" id="GIY64924.1"/>
    </source>
</evidence>
<sequence>MKRSTTVRILPENRSNHPQKLTRTSSGESVTEKCCRRDPEECRGFQESGKRGKDSASELDRWSACPGVESGRGL</sequence>
<protein>
    <submittedName>
        <fullName evidence="2">Uncharacterized protein</fullName>
    </submittedName>
</protein>
<accession>A0AAV4V5I1</accession>
<feature type="compositionally biased region" description="Basic and acidic residues" evidence="1">
    <location>
        <begin position="30"/>
        <end position="61"/>
    </location>
</feature>
<name>A0AAV4V5I1_CAEEX</name>
<keyword evidence="3" id="KW-1185">Reference proteome</keyword>
<reference evidence="2 3" key="1">
    <citation type="submission" date="2021-06" db="EMBL/GenBank/DDBJ databases">
        <title>Caerostris extrusa draft genome.</title>
        <authorList>
            <person name="Kono N."/>
            <person name="Arakawa K."/>
        </authorList>
    </citation>
    <scope>NUCLEOTIDE SEQUENCE [LARGE SCALE GENOMIC DNA]</scope>
</reference>
<evidence type="ECO:0000313" key="3">
    <source>
        <dbReference type="Proteomes" id="UP001054945"/>
    </source>
</evidence>
<feature type="region of interest" description="Disordered" evidence="1">
    <location>
        <begin position="1"/>
        <end position="74"/>
    </location>
</feature>